<dbReference type="Proteomes" id="UP000291106">
    <property type="component" value="Chromosome"/>
</dbReference>
<evidence type="ECO:0000313" key="1">
    <source>
        <dbReference type="EMBL" id="QBF82675.1"/>
    </source>
</evidence>
<evidence type="ECO:0000313" key="2">
    <source>
        <dbReference type="Proteomes" id="UP000291106"/>
    </source>
</evidence>
<reference evidence="1 2" key="1">
    <citation type="submission" date="2019-02" db="EMBL/GenBank/DDBJ databases">
        <title>Shewanella sp. D4-2 isolated from Dokdo Island.</title>
        <authorList>
            <person name="Baek K."/>
        </authorList>
    </citation>
    <scope>NUCLEOTIDE SEQUENCE [LARGE SCALE GENOMIC DNA]</scope>
    <source>
        <strain evidence="1 2">D4-2</strain>
    </source>
</reference>
<keyword evidence="2" id="KW-1185">Reference proteome</keyword>
<dbReference type="OrthoDB" id="285410at2"/>
<dbReference type="Pfam" id="PF10678">
    <property type="entry name" value="DUF2492"/>
    <property type="match status" value="1"/>
</dbReference>
<dbReference type="AlphaFoldDB" id="A0A411PGK4"/>
<gene>
    <name evidence="1" type="ORF">EXU30_08215</name>
</gene>
<accession>A0A411PGK4</accession>
<dbReference type="InterPro" id="IPR019620">
    <property type="entry name" value="Metal-bd_prot_put"/>
</dbReference>
<protein>
    <submittedName>
        <fullName evidence="1">DUF2492 family protein</fullName>
    </submittedName>
</protein>
<dbReference type="RefSeq" id="WP_130599039.1">
    <property type="nucleotide sequence ID" value="NZ_CP036200.1"/>
</dbReference>
<name>A0A411PGK4_9GAMM</name>
<organism evidence="1 2">
    <name type="scientific">Shewanella maritima</name>
    <dbReference type="NCBI Taxonomy" id="2520507"/>
    <lineage>
        <taxon>Bacteria</taxon>
        <taxon>Pseudomonadati</taxon>
        <taxon>Pseudomonadota</taxon>
        <taxon>Gammaproteobacteria</taxon>
        <taxon>Alteromonadales</taxon>
        <taxon>Shewanellaceae</taxon>
        <taxon>Shewanella</taxon>
    </lineage>
</organism>
<sequence>MSKSIHGRNVIQLMQQHKPKPREQWLALMASEFGGDATYFTCQAQDMSAEQLFDLFAGNGRITDEGEGYAIHQCGCGGHGHSHD</sequence>
<dbReference type="EMBL" id="CP036200">
    <property type="protein sequence ID" value="QBF82675.1"/>
    <property type="molecule type" value="Genomic_DNA"/>
</dbReference>
<proteinExistence type="predicted"/>
<dbReference type="KEGG" id="smai:EXU30_08215"/>